<dbReference type="AlphaFoldDB" id="A0A849BUL6"/>
<dbReference type="PANTHER" id="PTHR43190:SF3">
    <property type="entry name" value="N-ACETYL-D-GLUCOSAMINE KINASE"/>
    <property type="match status" value="1"/>
</dbReference>
<feature type="domain" description="ATPase BadF/BadG/BcrA/BcrD type" evidence="1">
    <location>
        <begin position="14"/>
        <end position="310"/>
    </location>
</feature>
<keyword evidence="3" id="KW-1185">Reference proteome</keyword>
<dbReference type="Pfam" id="PF01869">
    <property type="entry name" value="BcrAD_BadFG"/>
    <property type="match status" value="1"/>
</dbReference>
<comment type="caution">
    <text evidence="2">The sequence shown here is derived from an EMBL/GenBank/DDBJ whole genome shotgun (WGS) entry which is preliminary data.</text>
</comment>
<dbReference type="Proteomes" id="UP000555552">
    <property type="component" value="Unassembled WGS sequence"/>
</dbReference>
<evidence type="ECO:0000259" key="1">
    <source>
        <dbReference type="Pfam" id="PF01869"/>
    </source>
</evidence>
<sequence>MPTTRPGRPYVVAVDAGGTRTRVACVDLEGRRLSGAAGPAGAWHHDDDAVAHLQETVLEALRSGDLAREDARALVAGVAGVSRRGGDHGDRSLEWARSAYALPELACPQVVVNDAVTAHRGALAGEPGVVVVAGTGSMVLAITTDGDEVENGQLAHYAGGARHLAFEAVQQVLVGAAGPDDADLVAALLAAWGAADAAGLRTAALEVDRAGRHAVTRRYGALAPLVTAAASTSPLADRAVRALAERTARGVLLLAPLVGRDPVRVSTTGGVASDPAFRERLREALVVPGATPTLLLPPAGDAVLGAALMALEVAGEARPGAVDRLREDQP</sequence>
<dbReference type="SUPFAM" id="SSF53067">
    <property type="entry name" value="Actin-like ATPase domain"/>
    <property type="match status" value="2"/>
</dbReference>
<protein>
    <recommendedName>
        <fullName evidence="1">ATPase BadF/BadG/BcrA/BcrD type domain-containing protein</fullName>
    </recommendedName>
</protein>
<dbReference type="EMBL" id="JABEMA010000255">
    <property type="protein sequence ID" value="NNH24084.1"/>
    <property type="molecule type" value="Genomic_DNA"/>
</dbReference>
<organism evidence="2 3">
    <name type="scientific">Pseudokineococcus marinus</name>
    <dbReference type="NCBI Taxonomy" id="351215"/>
    <lineage>
        <taxon>Bacteria</taxon>
        <taxon>Bacillati</taxon>
        <taxon>Actinomycetota</taxon>
        <taxon>Actinomycetes</taxon>
        <taxon>Kineosporiales</taxon>
        <taxon>Kineosporiaceae</taxon>
        <taxon>Pseudokineococcus</taxon>
    </lineage>
</organism>
<dbReference type="PANTHER" id="PTHR43190">
    <property type="entry name" value="N-ACETYL-D-GLUCOSAMINE KINASE"/>
    <property type="match status" value="1"/>
</dbReference>
<accession>A0A849BUL6</accession>
<dbReference type="RefSeq" id="WP_171203856.1">
    <property type="nucleotide sequence ID" value="NZ_BAAANP010000006.1"/>
</dbReference>
<proteinExistence type="predicted"/>
<gene>
    <name evidence="2" type="ORF">HLB09_13485</name>
</gene>
<name>A0A849BUL6_9ACTN</name>
<evidence type="ECO:0000313" key="2">
    <source>
        <dbReference type="EMBL" id="NNH24084.1"/>
    </source>
</evidence>
<dbReference type="InterPro" id="IPR043129">
    <property type="entry name" value="ATPase_NBD"/>
</dbReference>
<evidence type="ECO:0000313" key="3">
    <source>
        <dbReference type="Proteomes" id="UP000555552"/>
    </source>
</evidence>
<dbReference type="InterPro" id="IPR052519">
    <property type="entry name" value="Euk-type_GlcNAc_Kinase"/>
</dbReference>
<dbReference type="Gene3D" id="3.30.420.40">
    <property type="match status" value="2"/>
</dbReference>
<reference evidence="2 3" key="1">
    <citation type="submission" date="2020-05" db="EMBL/GenBank/DDBJ databases">
        <title>MicrobeNet Type strains.</title>
        <authorList>
            <person name="Nicholson A.C."/>
        </authorList>
    </citation>
    <scope>NUCLEOTIDE SEQUENCE [LARGE SCALE GENOMIC DNA]</scope>
    <source>
        <strain evidence="2 3">JCM 14547</strain>
    </source>
</reference>
<dbReference type="InterPro" id="IPR002731">
    <property type="entry name" value="ATPase_BadF"/>
</dbReference>